<keyword evidence="2" id="KW-1185">Reference proteome</keyword>
<reference evidence="1 2" key="1">
    <citation type="submission" date="2024-01" db="EMBL/GenBank/DDBJ databases">
        <title>Niabella digestum sp. nov., isolated from waste digestion system.</title>
        <authorList>
            <person name="Zhang L."/>
        </authorList>
    </citation>
    <scope>NUCLEOTIDE SEQUENCE [LARGE SCALE GENOMIC DNA]</scope>
    <source>
        <strain evidence="1 2">A18</strain>
    </source>
</reference>
<evidence type="ECO:0000313" key="2">
    <source>
        <dbReference type="Proteomes" id="UP001357452"/>
    </source>
</evidence>
<dbReference type="Proteomes" id="UP001357452">
    <property type="component" value="Unassembled WGS sequence"/>
</dbReference>
<comment type="caution">
    <text evidence="1">The sequence shown here is derived from an EMBL/GenBank/DDBJ whole genome shotgun (WGS) entry which is preliminary data.</text>
</comment>
<dbReference type="EMBL" id="JAZGLY010000008">
    <property type="protein sequence ID" value="MEE6188152.1"/>
    <property type="molecule type" value="Genomic_DNA"/>
</dbReference>
<organism evidence="1 2">
    <name type="scientific">Niabella digestorum</name>
    <dbReference type="NCBI Taxonomy" id="3117701"/>
    <lineage>
        <taxon>Bacteria</taxon>
        <taxon>Pseudomonadati</taxon>
        <taxon>Bacteroidota</taxon>
        <taxon>Chitinophagia</taxon>
        <taxon>Chitinophagales</taxon>
        <taxon>Chitinophagaceae</taxon>
        <taxon>Niabella</taxon>
    </lineage>
</organism>
<dbReference type="RefSeq" id="WP_330975554.1">
    <property type="nucleotide sequence ID" value="NZ_JAZGLY010000008.1"/>
</dbReference>
<proteinExistence type="predicted"/>
<name>A0ABU7RJG1_9BACT</name>
<accession>A0ABU7RJG1</accession>
<gene>
    <name evidence="1" type="primary">cas13b</name>
    <name evidence="1" type="ORF">V2H41_12800</name>
</gene>
<dbReference type="NCBIfam" id="NF038190">
    <property type="entry name" value="VI_Cas13b"/>
    <property type="match status" value="1"/>
</dbReference>
<sequence>MENHTKQTTYKYDEIADKHYFAGFFNLAWNNIEIVFKVFLKKFKLIEDKDKKIEVNPLSFVDNYFKNELALSDYRDRIDFLKQYFPVVQYLELLVSKNNDLEKCIGEEKENKRRECFRAKFKSLIRTINELRNYYTHHYHKPIIVDEATFELLDELFLTVVKEVKRYKMKGEPIRHLFKKELNNELTALIKLKKSELETRRKEGKRVNIDPVSIENAVLNDAFSHLLFGEKGEKFYQSKSTSSNQQSTINISESGLLFLLGMFLHRKESERLRSNIQGFKAKVVRDPEKPIDFKNNSLKYMATHWVFNHLAAKPIKERLNTAFQKETLLLQIADELSKVPDEVYQTFSQEKKNEFLEDINEYFKTGNDIKSFEESRVVHPVIRKRYENKFNYFVLRFLDEFIDFPTLRFQIHLGNYVHDQKEKPISQGTHLITQRIIKEKINLFGKLSEVTNNKTDFFQKLEVAGGETNLEMFPEPSYNFVGNNIPIYLNLAKSKVEGAKELNSHLIRLNNEEKKHQKKRTGNKPDKTAILSEIQISGISYGKPVALLSLNELPALLYELLINGKSGEEIENILVEKLVARYKTINNFSPDNPLPTSQISKKLRKATANERIDIDKLIRAIDREITVSKEKANLIATKLRDWENAKTNRKYVFTKKELGQEATWLADDIKRFMPNKIKENWKGYQHSHLQLLLAFYESRPNEAYSFLREFWNLDDDTYLFNRWLKTSFNEKSFHKFYLKYLENRKEYFENIQQQITAFKNQEKLLKKFIEQQHIWSVFYKRLYIVSPIEEQKRQLLLKPLVFTRGIFDPKPTYIEGKEFEGNKDLFADWYQYIHDEEHVLQKFYSWKRDYKELFEKFKASDEFTNNKYQLSEKQQFELFNRKWDKKIRKIIGQDLFLNLIIKRIIKELYHQDVALNLADYYLTQEERIEKEQRAKQQTNRLKGDKSENIINDSFIWNMTISYKTDYIDEPAIKLKDIGKFIRFLNDEKVERIFSYTPKKNNWRKDEIEKELEMYEKIRREEVFKMIQELEKKILEKHKFDGINHPDEFEKSGNPNFKKYIAQGVLKKHGIQDVVIEWIENLGENSYEDNNTLELLVQKDEKVQDAFLLIYLRNKFAHNQLPTKEIFDIIVSKTDTKSYVAETLLNYISITSRRILN</sequence>
<evidence type="ECO:0000313" key="1">
    <source>
        <dbReference type="EMBL" id="MEE6188152.1"/>
    </source>
</evidence>
<protein>
    <submittedName>
        <fullName evidence="1">Type VI-B CRISPR-associated RNA-guided ribonuclease Cas13b</fullName>
    </submittedName>
</protein>